<protein>
    <submittedName>
        <fullName evidence="4">Cobalt-precorrin-6A reductase</fullName>
    </submittedName>
</protein>
<evidence type="ECO:0000313" key="5">
    <source>
        <dbReference type="Proteomes" id="UP000078543"/>
    </source>
</evidence>
<dbReference type="UniPathway" id="UPA00148"/>
<evidence type="ECO:0000256" key="1">
    <source>
        <dbReference type="ARBA" id="ARBA00004953"/>
    </source>
</evidence>
<evidence type="ECO:0000313" key="4">
    <source>
        <dbReference type="EMBL" id="OAN48545.1"/>
    </source>
</evidence>
<gene>
    <name evidence="4" type="ORF">A6A05_15130</name>
</gene>
<dbReference type="STRING" id="1437059.A6A05_15130"/>
<dbReference type="InterPro" id="IPR003723">
    <property type="entry name" value="Precorrin-6x_reduct"/>
</dbReference>
<dbReference type="PANTHER" id="PTHR36925:SF1">
    <property type="entry name" value="COBALT-PRECORRIN-6A REDUCTASE"/>
    <property type="match status" value="1"/>
</dbReference>
<dbReference type="OrthoDB" id="5183775at2"/>
<dbReference type="AlphaFoldDB" id="A0A178MKH0"/>
<dbReference type="Proteomes" id="UP000078543">
    <property type="component" value="Unassembled WGS sequence"/>
</dbReference>
<proteinExistence type="predicted"/>
<dbReference type="Pfam" id="PF02571">
    <property type="entry name" value="CbiJ"/>
    <property type="match status" value="1"/>
</dbReference>
<dbReference type="NCBIfam" id="NF005968">
    <property type="entry name" value="PRK08057.1-2"/>
    <property type="match status" value="1"/>
</dbReference>
<accession>A0A178MKH0</accession>
<reference evidence="4 5" key="1">
    <citation type="submission" date="2016-04" db="EMBL/GenBank/DDBJ databases">
        <title>Draft genome sequence of freshwater magnetotactic bacteria Magnetospirillum marisnigri SP-1 and Magnetospirillum moscoviense BB-1.</title>
        <authorList>
            <person name="Koziaeva V."/>
            <person name="Dziuba M.V."/>
            <person name="Ivanov T.M."/>
            <person name="Kuznetsov B."/>
            <person name="Grouzdev D.S."/>
        </authorList>
    </citation>
    <scope>NUCLEOTIDE SEQUENCE [LARGE SCALE GENOMIC DNA]</scope>
    <source>
        <strain evidence="4 5">BB-1</strain>
    </source>
</reference>
<keyword evidence="2" id="KW-0169">Cobalamin biosynthesis</keyword>
<evidence type="ECO:0000256" key="2">
    <source>
        <dbReference type="ARBA" id="ARBA00022573"/>
    </source>
</evidence>
<sequence length="252" mass="27309">MTKATILILGGTQEARELAQALAGQPEMNVITSLAGRTAVPHLPPGRIVQGGFGGIDGLVDFIAAHHVTALIDATHPFAARMGVQAGLAADRAQIPLLRLERPAWTRQPSDRWDEVDDWDQAADALKTNAARILLAIGRQELAPFAVLDHLWFLIRSVERPDPMPPFRQAEFLAARGPFSIADETALLRAHAIDTIVCKNSGGTASAAKLVAARELGLRVVMRRRPARPVTETVTQVDQALVWAIRVRSPAR</sequence>
<evidence type="ECO:0000256" key="3">
    <source>
        <dbReference type="ARBA" id="ARBA00023002"/>
    </source>
</evidence>
<dbReference type="EMBL" id="LWQU01000160">
    <property type="protein sequence ID" value="OAN48545.1"/>
    <property type="molecule type" value="Genomic_DNA"/>
</dbReference>
<name>A0A178MKH0_9PROT</name>
<dbReference type="NCBIfam" id="TIGR00715">
    <property type="entry name" value="precor6x_red"/>
    <property type="match status" value="1"/>
</dbReference>
<comment type="pathway">
    <text evidence="1">Cofactor biosynthesis; adenosylcobalamin biosynthesis.</text>
</comment>
<keyword evidence="3" id="KW-0560">Oxidoreductase</keyword>
<dbReference type="PROSITE" id="PS51014">
    <property type="entry name" value="COBK_CBIJ"/>
    <property type="match status" value="1"/>
</dbReference>
<dbReference type="PANTHER" id="PTHR36925">
    <property type="entry name" value="COBALT-PRECORRIN-6A REDUCTASE"/>
    <property type="match status" value="1"/>
</dbReference>
<keyword evidence="5" id="KW-1185">Reference proteome</keyword>
<comment type="caution">
    <text evidence="4">The sequence shown here is derived from an EMBL/GenBank/DDBJ whole genome shotgun (WGS) entry which is preliminary data.</text>
</comment>
<dbReference type="GO" id="GO:0009236">
    <property type="term" value="P:cobalamin biosynthetic process"/>
    <property type="evidence" value="ECO:0007669"/>
    <property type="project" value="UniProtKB-UniPathway"/>
</dbReference>
<dbReference type="RefSeq" id="WP_068502814.1">
    <property type="nucleotide sequence ID" value="NZ_LWQU01000160.1"/>
</dbReference>
<organism evidence="4 5">
    <name type="scientific">Magnetospirillum moscoviense</name>
    <dbReference type="NCBI Taxonomy" id="1437059"/>
    <lineage>
        <taxon>Bacteria</taxon>
        <taxon>Pseudomonadati</taxon>
        <taxon>Pseudomonadota</taxon>
        <taxon>Alphaproteobacteria</taxon>
        <taxon>Rhodospirillales</taxon>
        <taxon>Rhodospirillaceae</taxon>
        <taxon>Magnetospirillum</taxon>
    </lineage>
</organism>
<dbReference type="GO" id="GO:0016994">
    <property type="term" value="F:precorrin-6A reductase activity"/>
    <property type="evidence" value="ECO:0007669"/>
    <property type="project" value="InterPro"/>
</dbReference>